<dbReference type="InterPro" id="IPR008972">
    <property type="entry name" value="Cupredoxin"/>
</dbReference>
<evidence type="ECO:0000256" key="3">
    <source>
        <dbReference type="ARBA" id="ARBA00022448"/>
    </source>
</evidence>
<dbReference type="Pfam" id="PF00116">
    <property type="entry name" value="COX2"/>
    <property type="match status" value="1"/>
</dbReference>
<evidence type="ECO:0000256" key="12">
    <source>
        <dbReference type="SAM" id="Phobius"/>
    </source>
</evidence>
<keyword evidence="4 10" id="KW-0679">Respiratory chain</keyword>
<organism evidence="15 16">
    <name type="scientific">Flavobacterium agricola</name>
    <dbReference type="NCBI Taxonomy" id="2870839"/>
    <lineage>
        <taxon>Bacteria</taxon>
        <taxon>Pseudomonadati</taxon>
        <taxon>Bacteroidota</taxon>
        <taxon>Flavobacteriia</taxon>
        <taxon>Flavobacteriales</taxon>
        <taxon>Flavobacteriaceae</taxon>
        <taxon>Flavobacterium</taxon>
    </lineage>
</organism>
<dbReference type="InterPro" id="IPR045187">
    <property type="entry name" value="CcO_II"/>
</dbReference>
<evidence type="ECO:0000256" key="1">
    <source>
        <dbReference type="ARBA" id="ARBA00004141"/>
    </source>
</evidence>
<evidence type="ECO:0000256" key="9">
    <source>
        <dbReference type="ARBA" id="ARBA00023136"/>
    </source>
</evidence>
<keyword evidence="8 12" id="KW-1133">Transmembrane helix</keyword>
<sequence length="393" mass="43989">MTSLLILIVVVLLGIAVWQLTKIFDLTQISVPGEASDASEIANERDNNVNGYLMFGFLAFLYILTIYSIAKWGHFPLLTNAASEHGETVDNLMIISLVVIFAVQLLTQTLLHWFAFASRGIAGRKAFYFADNDRLEFMWTIIPVIVLSGLILYGLYGWTNIMFVDEDEDVMYVEIYAKQFGWEARYAGEDNVLGKANVRFIEGVNTMGVDMSDPNAADDIAVSELHLPVGKKVVLRIRSQDVLHSVYLPHFRAQMNAVPGMVTQFAFTPTITTSEMREKPSVIEDVYNINAIRSKESAERIAKGEEGLDPYEFNYVILCNKICGASHYNMQMRVVVESEKEFNNWLKDQKTLKTTIAANSDNTDANVHVDEAGFVVPENVTVDSTAVVAQVIK</sequence>
<feature type="domain" description="Cytochrome oxidase subunit II copper A binding" evidence="13">
    <location>
        <begin position="168"/>
        <end position="348"/>
    </location>
</feature>
<comment type="similarity">
    <text evidence="2 10">Belongs to the cytochrome c oxidase subunit 2 family.</text>
</comment>
<keyword evidence="5 10" id="KW-0812">Transmembrane</keyword>
<evidence type="ECO:0000256" key="11">
    <source>
        <dbReference type="RuleBase" id="RU004024"/>
    </source>
</evidence>
<keyword evidence="11" id="KW-0186">Copper</keyword>
<evidence type="ECO:0000256" key="7">
    <source>
        <dbReference type="ARBA" id="ARBA00022982"/>
    </source>
</evidence>
<keyword evidence="6" id="KW-1278">Translocase</keyword>
<comment type="cofactor">
    <cofactor evidence="11">
        <name>Cu cation</name>
        <dbReference type="ChEBI" id="CHEBI:23378"/>
    </cofactor>
    <text evidence="11">Binds a copper A center.</text>
</comment>
<protein>
    <recommendedName>
        <fullName evidence="11">Cytochrome c oxidase subunit 2</fullName>
        <ecNumber evidence="11">7.1.1.9</ecNumber>
    </recommendedName>
</protein>
<evidence type="ECO:0000256" key="4">
    <source>
        <dbReference type="ARBA" id="ARBA00022660"/>
    </source>
</evidence>
<dbReference type="PANTHER" id="PTHR22888">
    <property type="entry name" value="CYTOCHROME C OXIDASE, SUBUNIT II"/>
    <property type="match status" value="1"/>
</dbReference>
<feature type="transmembrane region" description="Helical" evidence="12">
    <location>
        <begin position="91"/>
        <end position="117"/>
    </location>
</feature>
<dbReference type="PROSITE" id="PS50999">
    <property type="entry name" value="COX2_TM"/>
    <property type="match status" value="1"/>
</dbReference>
<dbReference type="SUPFAM" id="SSF81464">
    <property type="entry name" value="Cytochrome c oxidase subunit II-like, transmembrane region"/>
    <property type="match status" value="1"/>
</dbReference>
<evidence type="ECO:0000256" key="8">
    <source>
        <dbReference type="ARBA" id="ARBA00022989"/>
    </source>
</evidence>
<dbReference type="RefSeq" id="WP_264432872.1">
    <property type="nucleotide sequence ID" value="NZ_CP081495.1"/>
</dbReference>
<dbReference type="Proteomes" id="UP001163328">
    <property type="component" value="Chromosome"/>
</dbReference>
<evidence type="ECO:0000313" key="15">
    <source>
        <dbReference type="EMBL" id="UYW00772.1"/>
    </source>
</evidence>
<dbReference type="Pfam" id="PF02790">
    <property type="entry name" value="COX2_TM"/>
    <property type="match status" value="1"/>
</dbReference>
<dbReference type="SUPFAM" id="SSF49503">
    <property type="entry name" value="Cupredoxins"/>
    <property type="match status" value="1"/>
</dbReference>
<accession>A0ABY6LWR4</accession>
<evidence type="ECO:0000256" key="2">
    <source>
        <dbReference type="ARBA" id="ARBA00007866"/>
    </source>
</evidence>
<keyword evidence="7 10" id="KW-0249">Electron transport</keyword>
<keyword evidence="11" id="KW-0479">Metal-binding</keyword>
<dbReference type="Gene3D" id="1.10.287.90">
    <property type="match status" value="1"/>
</dbReference>
<dbReference type="InterPro" id="IPR036257">
    <property type="entry name" value="Cyt_c_oxidase_su2_TM_sf"/>
</dbReference>
<dbReference type="EMBL" id="CP081495">
    <property type="protein sequence ID" value="UYW00772.1"/>
    <property type="molecule type" value="Genomic_DNA"/>
</dbReference>
<comment type="subcellular location">
    <subcellularLocation>
        <location evidence="10">Cell membrane</location>
        <topology evidence="10">Multi-pass membrane protein</topology>
    </subcellularLocation>
    <subcellularLocation>
        <location evidence="1">Membrane</location>
        <topology evidence="1">Multi-pass membrane protein</topology>
    </subcellularLocation>
</comment>
<reference evidence="15" key="1">
    <citation type="submission" date="2021-08" db="EMBL/GenBank/DDBJ databases">
        <title>Flavobacterium sp. strain CC-SYL302.</title>
        <authorList>
            <person name="Lin S.-Y."/>
            <person name="Lee T.-H."/>
            <person name="Young C.-C."/>
        </authorList>
    </citation>
    <scope>NUCLEOTIDE SEQUENCE</scope>
    <source>
        <strain evidence="15">CC-SYL302</strain>
    </source>
</reference>
<gene>
    <name evidence="15" type="ORF">K5I29_09630</name>
</gene>
<dbReference type="Gene3D" id="2.60.40.420">
    <property type="entry name" value="Cupredoxins - blue copper proteins"/>
    <property type="match status" value="1"/>
</dbReference>
<dbReference type="InterPro" id="IPR002429">
    <property type="entry name" value="CcO_II-like_C"/>
</dbReference>
<evidence type="ECO:0000259" key="13">
    <source>
        <dbReference type="PROSITE" id="PS50857"/>
    </source>
</evidence>
<evidence type="ECO:0000259" key="14">
    <source>
        <dbReference type="PROSITE" id="PS50999"/>
    </source>
</evidence>
<evidence type="ECO:0000256" key="5">
    <source>
        <dbReference type="ARBA" id="ARBA00022692"/>
    </source>
</evidence>
<keyword evidence="3 10" id="KW-0813">Transport</keyword>
<name>A0ABY6LWR4_9FLAO</name>
<proteinExistence type="inferred from homology"/>
<comment type="catalytic activity">
    <reaction evidence="11">
        <text>4 Fe(II)-[cytochrome c] + O2 + 8 H(+)(in) = 4 Fe(III)-[cytochrome c] + 2 H2O + 4 H(+)(out)</text>
        <dbReference type="Rhea" id="RHEA:11436"/>
        <dbReference type="Rhea" id="RHEA-COMP:10350"/>
        <dbReference type="Rhea" id="RHEA-COMP:14399"/>
        <dbReference type="ChEBI" id="CHEBI:15377"/>
        <dbReference type="ChEBI" id="CHEBI:15378"/>
        <dbReference type="ChEBI" id="CHEBI:15379"/>
        <dbReference type="ChEBI" id="CHEBI:29033"/>
        <dbReference type="ChEBI" id="CHEBI:29034"/>
        <dbReference type="EC" id="7.1.1.9"/>
    </reaction>
</comment>
<dbReference type="InterPro" id="IPR011759">
    <property type="entry name" value="Cyt_c_oxidase_su2_TM_dom"/>
</dbReference>
<feature type="domain" description="Cytochrome oxidase subunit II transmembrane region profile" evidence="14">
    <location>
        <begin position="69"/>
        <end position="165"/>
    </location>
</feature>
<dbReference type="PROSITE" id="PS50857">
    <property type="entry name" value="COX2_CUA"/>
    <property type="match status" value="1"/>
</dbReference>
<comment type="function">
    <text evidence="11">Subunits I and II form the functional core of the enzyme complex. Electrons originating in cytochrome c are transferred via heme a and Cu(A) to the binuclear center formed by heme a3 and Cu(B).</text>
</comment>
<evidence type="ECO:0000256" key="10">
    <source>
        <dbReference type="RuleBase" id="RU000456"/>
    </source>
</evidence>
<evidence type="ECO:0000256" key="6">
    <source>
        <dbReference type="ARBA" id="ARBA00022967"/>
    </source>
</evidence>
<dbReference type="PANTHER" id="PTHR22888:SF9">
    <property type="entry name" value="CYTOCHROME C OXIDASE SUBUNIT 2"/>
    <property type="match status" value="1"/>
</dbReference>
<evidence type="ECO:0000313" key="16">
    <source>
        <dbReference type="Proteomes" id="UP001163328"/>
    </source>
</evidence>
<feature type="transmembrane region" description="Helical" evidence="12">
    <location>
        <begin position="52"/>
        <end position="70"/>
    </location>
</feature>
<dbReference type="EC" id="7.1.1.9" evidence="11"/>
<keyword evidence="16" id="KW-1185">Reference proteome</keyword>
<keyword evidence="9 12" id="KW-0472">Membrane</keyword>
<feature type="transmembrane region" description="Helical" evidence="12">
    <location>
        <begin position="137"/>
        <end position="156"/>
    </location>
</feature>